<reference evidence="6 7" key="1">
    <citation type="submission" date="2019-06" db="EMBL/GenBank/DDBJ databases">
        <title>Sequencing the genomes of 1000 actinobacteria strains.</title>
        <authorList>
            <person name="Klenk H.-P."/>
        </authorList>
    </citation>
    <scope>NUCLEOTIDE SEQUENCE [LARGE SCALE GENOMIC DNA]</scope>
    <source>
        <strain evidence="6 7">DSM 24683</strain>
    </source>
</reference>
<evidence type="ECO:0000313" key="6">
    <source>
        <dbReference type="EMBL" id="TWD83841.1"/>
    </source>
</evidence>
<feature type="compositionally biased region" description="Polar residues" evidence="4">
    <location>
        <begin position="325"/>
        <end position="341"/>
    </location>
</feature>
<proteinExistence type="predicted"/>
<dbReference type="InterPro" id="IPR046335">
    <property type="entry name" value="LacI/GalR-like_sensor"/>
</dbReference>
<dbReference type="SUPFAM" id="SSF53822">
    <property type="entry name" value="Periplasmic binding protein-like I"/>
    <property type="match status" value="1"/>
</dbReference>
<evidence type="ECO:0000256" key="3">
    <source>
        <dbReference type="ARBA" id="ARBA00023163"/>
    </source>
</evidence>
<feature type="region of interest" description="Disordered" evidence="4">
    <location>
        <begin position="320"/>
        <end position="341"/>
    </location>
</feature>
<dbReference type="Gene3D" id="1.10.260.40">
    <property type="entry name" value="lambda repressor-like DNA-binding domains"/>
    <property type="match status" value="1"/>
</dbReference>
<dbReference type="SMART" id="SM00354">
    <property type="entry name" value="HTH_LACI"/>
    <property type="match status" value="1"/>
</dbReference>
<comment type="caution">
    <text evidence="6">The sequence shown here is derived from an EMBL/GenBank/DDBJ whole genome shotgun (WGS) entry which is preliminary data.</text>
</comment>
<dbReference type="Pfam" id="PF13377">
    <property type="entry name" value="Peripla_BP_3"/>
    <property type="match status" value="1"/>
</dbReference>
<dbReference type="PROSITE" id="PS50932">
    <property type="entry name" value="HTH_LACI_2"/>
    <property type="match status" value="1"/>
</dbReference>
<evidence type="ECO:0000256" key="1">
    <source>
        <dbReference type="ARBA" id="ARBA00023015"/>
    </source>
</evidence>
<dbReference type="GO" id="GO:0000976">
    <property type="term" value="F:transcription cis-regulatory region binding"/>
    <property type="evidence" value="ECO:0007669"/>
    <property type="project" value="TreeGrafter"/>
</dbReference>
<dbReference type="PANTHER" id="PTHR30146">
    <property type="entry name" value="LACI-RELATED TRANSCRIPTIONAL REPRESSOR"/>
    <property type="match status" value="1"/>
</dbReference>
<gene>
    <name evidence="6" type="ORF">FB561_5010</name>
</gene>
<sequence>MAVTIRDVAKAAGVSPSTVSRALSLPDMVDPATRERVLRVADHLGYRPNRAARGLITGRTGNLGLILPDLANPFFPSVVKGIQHQAHQADYQVFVADSDEDPGAELGLVRSLAKQVDGLILCSPRMRPAELREAATFAAPVVLVNRKEGSIPAIAIANAAGMRLIVDHLAGLGHHRIGFVAGPRSSWSGRERLRGLRVAATATGTELVELGHFPPTFEGGVDAAEGALISGVTAVVAYNDLTAFGLLSALRARGVDVPGQLSVVGIDDIQMATMVHPPLTTLNIPKERTGRASVDLLLHLLGERADIPDRVREMPTELVVRETTGPINSTSQQSARRTPRR</sequence>
<evidence type="ECO:0000256" key="4">
    <source>
        <dbReference type="SAM" id="MobiDB-lite"/>
    </source>
</evidence>
<evidence type="ECO:0000256" key="2">
    <source>
        <dbReference type="ARBA" id="ARBA00023125"/>
    </source>
</evidence>
<dbReference type="Pfam" id="PF00356">
    <property type="entry name" value="LacI"/>
    <property type="match status" value="1"/>
</dbReference>
<dbReference type="OrthoDB" id="3258243at2"/>
<dbReference type="InterPro" id="IPR028082">
    <property type="entry name" value="Peripla_BP_I"/>
</dbReference>
<dbReference type="PANTHER" id="PTHR30146:SF138">
    <property type="entry name" value="TRANSCRIPTIONAL REGULATORY PROTEIN"/>
    <property type="match status" value="1"/>
</dbReference>
<dbReference type="InterPro" id="IPR010982">
    <property type="entry name" value="Lambda_DNA-bd_dom_sf"/>
</dbReference>
<keyword evidence="3" id="KW-0804">Transcription</keyword>
<organism evidence="6 7">
    <name type="scientific">Kribbella amoyensis</name>
    <dbReference type="NCBI Taxonomy" id="996641"/>
    <lineage>
        <taxon>Bacteria</taxon>
        <taxon>Bacillati</taxon>
        <taxon>Actinomycetota</taxon>
        <taxon>Actinomycetes</taxon>
        <taxon>Propionibacteriales</taxon>
        <taxon>Kribbellaceae</taxon>
        <taxon>Kribbella</taxon>
    </lineage>
</organism>
<dbReference type="RefSeq" id="WP_145810776.1">
    <property type="nucleotide sequence ID" value="NZ_VIVK01000001.1"/>
</dbReference>
<feature type="domain" description="HTH lacI-type" evidence="5">
    <location>
        <begin position="3"/>
        <end position="57"/>
    </location>
</feature>
<dbReference type="Proteomes" id="UP000318380">
    <property type="component" value="Unassembled WGS sequence"/>
</dbReference>
<dbReference type="CDD" id="cd01392">
    <property type="entry name" value="HTH_LacI"/>
    <property type="match status" value="1"/>
</dbReference>
<keyword evidence="2" id="KW-0238">DNA-binding</keyword>
<dbReference type="EMBL" id="VIVK01000001">
    <property type="protein sequence ID" value="TWD83841.1"/>
    <property type="molecule type" value="Genomic_DNA"/>
</dbReference>
<accession>A0A561BYF4</accession>
<dbReference type="PROSITE" id="PS00356">
    <property type="entry name" value="HTH_LACI_1"/>
    <property type="match status" value="1"/>
</dbReference>
<dbReference type="CDD" id="cd06267">
    <property type="entry name" value="PBP1_LacI_sugar_binding-like"/>
    <property type="match status" value="1"/>
</dbReference>
<evidence type="ECO:0000313" key="7">
    <source>
        <dbReference type="Proteomes" id="UP000318380"/>
    </source>
</evidence>
<dbReference type="GO" id="GO:0003700">
    <property type="term" value="F:DNA-binding transcription factor activity"/>
    <property type="evidence" value="ECO:0007669"/>
    <property type="project" value="TreeGrafter"/>
</dbReference>
<keyword evidence="1" id="KW-0805">Transcription regulation</keyword>
<dbReference type="AlphaFoldDB" id="A0A561BYF4"/>
<dbReference type="SUPFAM" id="SSF47413">
    <property type="entry name" value="lambda repressor-like DNA-binding domains"/>
    <property type="match status" value="1"/>
</dbReference>
<protein>
    <submittedName>
        <fullName evidence="6">LacI family transcriptional regulator</fullName>
    </submittedName>
</protein>
<name>A0A561BYF4_9ACTN</name>
<dbReference type="PRINTS" id="PR00036">
    <property type="entry name" value="HTHLACI"/>
</dbReference>
<dbReference type="InterPro" id="IPR000843">
    <property type="entry name" value="HTH_LacI"/>
</dbReference>
<dbReference type="Gene3D" id="3.40.50.2300">
    <property type="match status" value="2"/>
</dbReference>
<evidence type="ECO:0000259" key="5">
    <source>
        <dbReference type="PROSITE" id="PS50932"/>
    </source>
</evidence>
<keyword evidence="7" id="KW-1185">Reference proteome</keyword>